<comment type="caution">
    <text evidence="2">The sequence shown here is derived from an EMBL/GenBank/DDBJ whole genome shotgun (WGS) entry which is preliminary data.</text>
</comment>
<gene>
    <name evidence="2" type="ORF">JM949_06330</name>
</gene>
<evidence type="ECO:0000256" key="1">
    <source>
        <dbReference type="SAM" id="MobiDB-lite"/>
    </source>
</evidence>
<feature type="region of interest" description="Disordered" evidence="1">
    <location>
        <begin position="98"/>
        <end position="134"/>
    </location>
</feature>
<reference evidence="2 3" key="1">
    <citation type="submission" date="2021-01" db="EMBL/GenBank/DDBJ databases">
        <title>Draft genome sequence of Micromonospora sp. strain STR1s_6.</title>
        <authorList>
            <person name="Karlyshev A."/>
            <person name="Jawad R."/>
        </authorList>
    </citation>
    <scope>NUCLEOTIDE SEQUENCE [LARGE SCALE GENOMIC DNA]</scope>
    <source>
        <strain evidence="2 3">STR1S-6</strain>
    </source>
</reference>
<dbReference type="RefSeq" id="WP_203147505.1">
    <property type="nucleotide sequence ID" value="NZ_JAEVHL010000017.1"/>
</dbReference>
<feature type="compositionally biased region" description="Polar residues" evidence="1">
    <location>
        <begin position="125"/>
        <end position="134"/>
    </location>
</feature>
<proteinExistence type="predicted"/>
<keyword evidence="3" id="KW-1185">Reference proteome</keyword>
<organism evidence="2 3">
    <name type="scientific">Micromonospora tarensis</name>
    <dbReference type="NCBI Taxonomy" id="2806100"/>
    <lineage>
        <taxon>Bacteria</taxon>
        <taxon>Bacillati</taxon>
        <taxon>Actinomycetota</taxon>
        <taxon>Actinomycetes</taxon>
        <taxon>Micromonosporales</taxon>
        <taxon>Micromonosporaceae</taxon>
        <taxon>Micromonospora</taxon>
    </lineage>
</organism>
<evidence type="ECO:0000313" key="3">
    <source>
        <dbReference type="Proteomes" id="UP000622245"/>
    </source>
</evidence>
<accession>A0ABS1YCT0</accession>
<dbReference type="Proteomes" id="UP000622245">
    <property type="component" value="Unassembled WGS sequence"/>
</dbReference>
<protein>
    <submittedName>
        <fullName evidence="2">Uncharacterized protein</fullName>
    </submittedName>
</protein>
<sequence length="134" mass="14829">MADLFELVDLRKLLRESEIEFDSDAATVARRQAGGWLSDATGLTDWPDPIPDRLWTWAIELGAIAYRNPDGASEEQSDDHRVRFDRARRAEILTAARAAYPSASPPGPAAAGPLWSFPAPDWSWGQDTYTGREG</sequence>
<name>A0ABS1YCT0_9ACTN</name>
<evidence type="ECO:0000313" key="2">
    <source>
        <dbReference type="EMBL" id="MBM0275099.1"/>
    </source>
</evidence>
<dbReference type="EMBL" id="JAEVHL010000017">
    <property type="protein sequence ID" value="MBM0275099.1"/>
    <property type="molecule type" value="Genomic_DNA"/>
</dbReference>